<feature type="transmembrane region" description="Helical" evidence="1">
    <location>
        <begin position="170"/>
        <end position="196"/>
    </location>
</feature>
<organism evidence="2 3">
    <name type="scientific">Microbacterium betulae</name>
    <dbReference type="NCBI Taxonomy" id="2981139"/>
    <lineage>
        <taxon>Bacteria</taxon>
        <taxon>Bacillati</taxon>
        <taxon>Actinomycetota</taxon>
        <taxon>Actinomycetes</taxon>
        <taxon>Micrococcales</taxon>
        <taxon>Microbacteriaceae</taxon>
        <taxon>Microbacterium</taxon>
    </lineage>
</organism>
<accession>A0AA97I5R0</accession>
<feature type="transmembrane region" description="Helical" evidence="1">
    <location>
        <begin position="129"/>
        <end position="158"/>
    </location>
</feature>
<proteinExistence type="predicted"/>
<feature type="transmembrane region" description="Helical" evidence="1">
    <location>
        <begin position="39"/>
        <end position="63"/>
    </location>
</feature>
<dbReference type="Proteomes" id="UP001305498">
    <property type="component" value="Chromosome"/>
</dbReference>
<feature type="transmembrane region" description="Helical" evidence="1">
    <location>
        <begin position="83"/>
        <end position="103"/>
    </location>
</feature>
<sequence length="278" mass="29057">MTSLTASPRRAVSVADARITFPHLVHAEWVSLWSLRGNVVSLVLGALFAILAAVGFSVIWGFATQRAEEPLPVEVAPPLMDMALNGVVIVQIVAVLIGVGAFAKEHSTGSLRTQLAAAPRRVGVLGAKATVVGLVTAVWAALVFVVSAIGVAIVYTAFDFPVAFDSPLTQIAIPVLGAAVLVALSAVLGLGVAALLRSETWAVSLVLVFLLILPTVFLSLPFEWALHVAELLMGQTGSALYTVHESVDGTVVRDIALTFAWPAAALVAGMAVVRRRDV</sequence>
<evidence type="ECO:0008006" key="4">
    <source>
        <dbReference type="Google" id="ProtNLM"/>
    </source>
</evidence>
<dbReference type="AlphaFoldDB" id="A0AA97I5R0"/>
<feature type="transmembrane region" description="Helical" evidence="1">
    <location>
        <begin position="203"/>
        <end position="222"/>
    </location>
</feature>
<keyword evidence="1" id="KW-1133">Transmembrane helix</keyword>
<gene>
    <name evidence="2" type="ORF">N8K70_16685</name>
</gene>
<feature type="transmembrane region" description="Helical" evidence="1">
    <location>
        <begin position="255"/>
        <end position="273"/>
    </location>
</feature>
<evidence type="ECO:0000313" key="2">
    <source>
        <dbReference type="EMBL" id="WOF23009.1"/>
    </source>
</evidence>
<keyword evidence="1" id="KW-0812">Transmembrane</keyword>
<protein>
    <recommendedName>
        <fullName evidence="4">ABC transporter permease</fullName>
    </recommendedName>
</protein>
<evidence type="ECO:0000256" key="1">
    <source>
        <dbReference type="SAM" id="Phobius"/>
    </source>
</evidence>
<keyword evidence="1" id="KW-0472">Membrane</keyword>
<evidence type="ECO:0000313" key="3">
    <source>
        <dbReference type="Proteomes" id="UP001305498"/>
    </source>
</evidence>
<reference evidence="2 3" key="1">
    <citation type="submission" date="2023-02" db="EMBL/GenBank/DDBJ databases">
        <title>Microbacterium betulae sp. nov., isolated from birch wood.</title>
        <authorList>
            <person name="Pasciak M."/>
            <person name="Pawlik K.J."/>
            <person name="Martynowski D."/>
            <person name="Laczmanski L."/>
            <person name="Ciekot J."/>
            <person name="Szponar B."/>
            <person name="Wojcik-Fatla A."/>
            <person name="Mackiewicz B."/>
            <person name="Farian E."/>
            <person name="Cholewa G."/>
            <person name="Cholewa A."/>
            <person name="Dutkiewicz J."/>
        </authorList>
    </citation>
    <scope>NUCLEOTIDE SEQUENCE [LARGE SCALE GENOMIC DNA]</scope>
    <source>
        <strain evidence="2 3">AB</strain>
    </source>
</reference>
<dbReference type="RefSeq" id="WP_317139480.1">
    <property type="nucleotide sequence ID" value="NZ_CP118157.1"/>
</dbReference>
<name>A0AA97I5R0_9MICO</name>
<dbReference type="KEGG" id="mbet:N8K70_16685"/>
<keyword evidence="3" id="KW-1185">Reference proteome</keyword>
<dbReference type="EMBL" id="CP118157">
    <property type="protein sequence ID" value="WOF23009.1"/>
    <property type="molecule type" value="Genomic_DNA"/>
</dbReference>